<feature type="region of interest" description="Disordered" evidence="1">
    <location>
        <begin position="98"/>
        <end position="128"/>
    </location>
</feature>
<reference evidence="3 4" key="1">
    <citation type="submission" date="2019-08" db="EMBL/GenBank/DDBJ databases">
        <authorList>
            <person name="Peeters C."/>
        </authorList>
    </citation>
    <scope>NUCLEOTIDE SEQUENCE [LARGE SCALE GENOMIC DNA]</scope>
    <source>
        <strain evidence="3 4">LMG 20602</strain>
    </source>
</reference>
<organism evidence="3 4">
    <name type="scientific">Pandoraea capi</name>
    <dbReference type="NCBI Taxonomy" id="2508286"/>
    <lineage>
        <taxon>Bacteria</taxon>
        <taxon>Pseudomonadati</taxon>
        <taxon>Pseudomonadota</taxon>
        <taxon>Betaproteobacteria</taxon>
        <taxon>Burkholderiales</taxon>
        <taxon>Burkholderiaceae</taxon>
        <taxon>Pandoraea</taxon>
    </lineage>
</organism>
<keyword evidence="4" id="KW-1185">Reference proteome</keyword>
<evidence type="ECO:0000256" key="2">
    <source>
        <dbReference type="SAM" id="SignalP"/>
    </source>
</evidence>
<feature type="compositionally biased region" description="Low complexity" evidence="1">
    <location>
        <begin position="107"/>
        <end position="128"/>
    </location>
</feature>
<dbReference type="Proteomes" id="UP000366065">
    <property type="component" value="Unassembled WGS sequence"/>
</dbReference>
<dbReference type="InterPro" id="IPR025421">
    <property type="entry name" value="DUF4148"/>
</dbReference>
<feature type="signal peptide" evidence="2">
    <location>
        <begin position="1"/>
        <end position="23"/>
    </location>
</feature>
<keyword evidence="2" id="KW-0732">Signal</keyword>
<sequence>MQKRLALYAAVGLMALMSTAARADHVYDDAKPFFPPAGDANRATPQTIQSDLKQAHAQGVPVPSNLKAIQSTQGASGKTRDEVYRELVEAQRLGLMNQPDSVYPRMSPTVSPAVSPAVSPFPSRQAAN</sequence>
<accession>A0ABY6VPT9</accession>
<feature type="chain" id="PRO_5045229215" description="DUF4148 domain-containing protein" evidence="2">
    <location>
        <begin position="24"/>
        <end position="128"/>
    </location>
</feature>
<dbReference type="EMBL" id="CABPRV010000001">
    <property type="protein sequence ID" value="VVD66074.1"/>
    <property type="molecule type" value="Genomic_DNA"/>
</dbReference>
<evidence type="ECO:0000256" key="1">
    <source>
        <dbReference type="SAM" id="MobiDB-lite"/>
    </source>
</evidence>
<dbReference type="Pfam" id="PF13663">
    <property type="entry name" value="DUF4148"/>
    <property type="match status" value="1"/>
</dbReference>
<evidence type="ECO:0000313" key="3">
    <source>
        <dbReference type="EMBL" id="VVD66074.1"/>
    </source>
</evidence>
<dbReference type="RefSeq" id="WP_150719709.1">
    <property type="nucleotide sequence ID" value="NZ_CABPRV010000001.1"/>
</dbReference>
<evidence type="ECO:0008006" key="5">
    <source>
        <dbReference type="Google" id="ProtNLM"/>
    </source>
</evidence>
<name>A0ABY6VPT9_9BURK</name>
<proteinExistence type="predicted"/>
<protein>
    <recommendedName>
        <fullName evidence="5">DUF4148 domain-containing protein</fullName>
    </recommendedName>
</protein>
<comment type="caution">
    <text evidence="3">The sequence shown here is derived from an EMBL/GenBank/DDBJ whole genome shotgun (WGS) entry which is preliminary data.</text>
</comment>
<gene>
    <name evidence="3" type="ORF">PCA20602_00361</name>
</gene>
<evidence type="ECO:0000313" key="4">
    <source>
        <dbReference type="Proteomes" id="UP000366065"/>
    </source>
</evidence>